<proteinExistence type="predicted"/>
<gene>
    <name evidence="9" type="ORF">ABWK59_16470</name>
</gene>
<evidence type="ECO:0000256" key="1">
    <source>
        <dbReference type="ARBA" id="ARBA00004651"/>
    </source>
</evidence>
<feature type="transmembrane region" description="Helical" evidence="7">
    <location>
        <begin position="93"/>
        <end position="119"/>
    </location>
</feature>
<keyword evidence="2" id="KW-1003">Cell membrane</keyword>
<keyword evidence="5 7" id="KW-0472">Membrane</keyword>
<dbReference type="PANTHER" id="PTHR35007">
    <property type="entry name" value="INTEGRAL MEMBRANE PROTEIN-RELATED"/>
    <property type="match status" value="1"/>
</dbReference>
<evidence type="ECO:0000313" key="9">
    <source>
        <dbReference type="EMBL" id="XCM80404.1"/>
    </source>
</evidence>
<evidence type="ECO:0000256" key="7">
    <source>
        <dbReference type="SAM" id="Phobius"/>
    </source>
</evidence>
<organism evidence="9">
    <name type="scientific">Kitasatospora camelliae</name>
    <dbReference type="NCBI Taxonomy" id="3156397"/>
    <lineage>
        <taxon>Bacteria</taxon>
        <taxon>Bacillati</taxon>
        <taxon>Actinomycetota</taxon>
        <taxon>Actinomycetes</taxon>
        <taxon>Kitasatosporales</taxon>
        <taxon>Streptomycetaceae</taxon>
        <taxon>Kitasatospora</taxon>
    </lineage>
</organism>
<evidence type="ECO:0000256" key="3">
    <source>
        <dbReference type="ARBA" id="ARBA00022692"/>
    </source>
</evidence>
<evidence type="ECO:0000256" key="5">
    <source>
        <dbReference type="ARBA" id="ARBA00023136"/>
    </source>
</evidence>
<feature type="transmembrane region" description="Helical" evidence="7">
    <location>
        <begin position="16"/>
        <end position="41"/>
    </location>
</feature>
<dbReference type="GO" id="GO:0005886">
    <property type="term" value="C:plasma membrane"/>
    <property type="evidence" value="ECO:0007669"/>
    <property type="project" value="UniProtKB-SubCell"/>
</dbReference>
<feature type="transmembrane region" description="Helical" evidence="7">
    <location>
        <begin position="259"/>
        <end position="277"/>
    </location>
</feature>
<protein>
    <submittedName>
        <fullName evidence="9">Type II secretion system F family protein</fullName>
    </submittedName>
</protein>
<feature type="region of interest" description="Disordered" evidence="6">
    <location>
        <begin position="317"/>
        <end position="343"/>
    </location>
</feature>
<dbReference type="Pfam" id="PF00482">
    <property type="entry name" value="T2SSF"/>
    <property type="match status" value="1"/>
</dbReference>
<dbReference type="AlphaFoldDB" id="A0AAU8JXA9"/>
<dbReference type="PANTHER" id="PTHR35007:SF4">
    <property type="entry name" value="CONSERVED TRANSMEMBRANE PROTEIN-RELATED"/>
    <property type="match status" value="1"/>
</dbReference>
<comment type="subcellular location">
    <subcellularLocation>
        <location evidence="1">Cell membrane</location>
        <topology evidence="1">Multi-pass membrane protein</topology>
    </subcellularLocation>
</comment>
<dbReference type="InterPro" id="IPR018076">
    <property type="entry name" value="T2SS_GspF_dom"/>
</dbReference>
<reference evidence="9" key="1">
    <citation type="submission" date="2024-06" db="EMBL/GenBank/DDBJ databases">
        <title>The genome sequences of Kitasatospora sp. strain HUAS MG31.</title>
        <authorList>
            <person name="Mo P."/>
        </authorList>
    </citation>
    <scope>NUCLEOTIDE SEQUENCE</scope>
    <source>
        <strain evidence="9">HUAS MG31</strain>
    </source>
</reference>
<name>A0AAU8JXA9_9ACTN</name>
<evidence type="ECO:0000256" key="4">
    <source>
        <dbReference type="ARBA" id="ARBA00022989"/>
    </source>
</evidence>
<feature type="domain" description="Type II secretion system protein GspF" evidence="8">
    <location>
        <begin position="147"/>
        <end position="271"/>
    </location>
</feature>
<evidence type="ECO:0000259" key="8">
    <source>
        <dbReference type="Pfam" id="PF00482"/>
    </source>
</evidence>
<evidence type="ECO:0000256" key="6">
    <source>
        <dbReference type="SAM" id="MobiDB-lite"/>
    </source>
</evidence>
<keyword evidence="3 7" id="KW-0812">Transmembrane</keyword>
<dbReference type="KEGG" id="kcm:ABWK59_16470"/>
<keyword evidence="4 7" id="KW-1133">Transmembrane helix</keyword>
<dbReference type="RefSeq" id="WP_354641342.1">
    <property type="nucleotide sequence ID" value="NZ_CP159872.1"/>
</dbReference>
<evidence type="ECO:0000256" key="2">
    <source>
        <dbReference type="ARBA" id="ARBA00022475"/>
    </source>
</evidence>
<accession>A0AAU8JXA9</accession>
<feature type="transmembrane region" description="Helical" evidence="7">
    <location>
        <begin position="289"/>
        <end position="312"/>
    </location>
</feature>
<dbReference type="EMBL" id="CP159872">
    <property type="protein sequence ID" value="XCM80404.1"/>
    <property type="molecule type" value="Genomic_DNA"/>
</dbReference>
<sequence length="363" mass="36759">MNPNPSTWAAAQNGEGLVHAVACAATLAGVLLGLTLGAAGLRRRRRTVARARTVVPLAVGRAGCGGRGPTAALNGLRSRIALTRPRWLVAELLLLPVGLVLARATASVVPLLGAAALVAPLRRWRKRRRTAAEARRRATAVIDLCTGLAAELRSGSTPEQALHTVTSRAGQALRRDLGAEATARLAAGRYGGNVPAALRLVAELPGGSGAAAVAACWQVTADSGSGLAVGLDQVADALRAERALAEEIAGELAGPKTTIAVLAALPLLGLLLGAALGAQPVRVLLHTPAGLGCLLGGALLEAGGLLWTARLVRAAEGTEQGRGCPPGRREPDRPGARAGAADGCGLSRTRADLHAGGRAEVAW</sequence>